<dbReference type="STRING" id="133381.A0A2T9Z7B5"/>
<keyword evidence="1" id="KW-0723">Serine/threonine-protein kinase</keyword>
<dbReference type="InterPro" id="IPR011009">
    <property type="entry name" value="Kinase-like_dom_sf"/>
</dbReference>
<dbReference type="PANTHER" id="PTHR24355">
    <property type="entry name" value="G PROTEIN-COUPLED RECEPTOR KINASE/RIBOSOMAL PROTEIN S6 KINASE"/>
    <property type="match status" value="1"/>
</dbReference>
<dbReference type="InterPro" id="IPR000719">
    <property type="entry name" value="Prot_kinase_dom"/>
</dbReference>
<evidence type="ECO:0000256" key="1">
    <source>
        <dbReference type="ARBA" id="ARBA00022527"/>
    </source>
</evidence>
<dbReference type="FunFam" id="1.10.510.10:FF:000469">
    <property type="entry name" value="Serine/threonine-protein kinase 32B"/>
    <property type="match status" value="1"/>
</dbReference>
<evidence type="ECO:0000256" key="7">
    <source>
        <dbReference type="SAM" id="MobiDB-lite"/>
    </source>
</evidence>
<proteinExistence type="predicted"/>
<keyword evidence="10" id="KW-1185">Reference proteome</keyword>
<evidence type="ECO:0000313" key="10">
    <source>
        <dbReference type="Proteomes" id="UP000245609"/>
    </source>
</evidence>
<evidence type="ECO:0000256" key="3">
    <source>
        <dbReference type="ARBA" id="ARBA00022741"/>
    </source>
</evidence>
<organism evidence="9 10">
    <name type="scientific">Smittium megazygosporum</name>
    <dbReference type="NCBI Taxonomy" id="133381"/>
    <lineage>
        <taxon>Eukaryota</taxon>
        <taxon>Fungi</taxon>
        <taxon>Fungi incertae sedis</taxon>
        <taxon>Zoopagomycota</taxon>
        <taxon>Kickxellomycotina</taxon>
        <taxon>Harpellomycetes</taxon>
        <taxon>Harpellales</taxon>
        <taxon>Legeriomycetaceae</taxon>
        <taxon>Smittium</taxon>
    </lineage>
</organism>
<feature type="binding site" evidence="6">
    <location>
        <position position="48"/>
    </location>
    <ligand>
        <name>ATP</name>
        <dbReference type="ChEBI" id="CHEBI:30616"/>
    </ligand>
</feature>
<keyword evidence="3 6" id="KW-0547">Nucleotide-binding</keyword>
<evidence type="ECO:0000256" key="6">
    <source>
        <dbReference type="PROSITE-ProRule" id="PRU10141"/>
    </source>
</evidence>
<protein>
    <recommendedName>
        <fullName evidence="8">Protein kinase domain-containing protein</fullName>
    </recommendedName>
</protein>
<evidence type="ECO:0000256" key="4">
    <source>
        <dbReference type="ARBA" id="ARBA00022777"/>
    </source>
</evidence>
<feature type="compositionally biased region" description="Basic and acidic residues" evidence="7">
    <location>
        <begin position="869"/>
        <end position="881"/>
    </location>
</feature>
<keyword evidence="5 6" id="KW-0067">ATP-binding</keyword>
<keyword evidence="4" id="KW-0418">Kinase</keyword>
<dbReference type="Gene3D" id="1.10.510.10">
    <property type="entry name" value="Transferase(Phosphotransferase) domain 1"/>
    <property type="match status" value="1"/>
</dbReference>
<dbReference type="EMBL" id="MBFS01001948">
    <property type="protein sequence ID" value="PVV00484.1"/>
    <property type="molecule type" value="Genomic_DNA"/>
</dbReference>
<dbReference type="Gene3D" id="3.30.200.20">
    <property type="entry name" value="Phosphorylase Kinase, domain 1"/>
    <property type="match status" value="1"/>
</dbReference>
<dbReference type="GO" id="GO:0007186">
    <property type="term" value="P:G protein-coupled receptor signaling pathway"/>
    <property type="evidence" value="ECO:0007669"/>
    <property type="project" value="TreeGrafter"/>
</dbReference>
<feature type="compositionally biased region" description="Polar residues" evidence="7">
    <location>
        <begin position="847"/>
        <end position="868"/>
    </location>
</feature>
<keyword evidence="2" id="KW-0808">Transferase</keyword>
<gene>
    <name evidence="9" type="ORF">BB560_005133</name>
</gene>
<dbReference type="AlphaFoldDB" id="A0A2T9Z7B5"/>
<dbReference type="GO" id="GO:0009966">
    <property type="term" value="P:regulation of signal transduction"/>
    <property type="evidence" value="ECO:0007669"/>
    <property type="project" value="TreeGrafter"/>
</dbReference>
<dbReference type="Proteomes" id="UP000245609">
    <property type="component" value="Unassembled WGS sequence"/>
</dbReference>
<dbReference type="PROSITE" id="PS00107">
    <property type="entry name" value="PROTEIN_KINASE_ATP"/>
    <property type="match status" value="1"/>
</dbReference>
<comment type="caution">
    <text evidence="9">The sequence shown here is derived from an EMBL/GenBank/DDBJ whole genome shotgun (WGS) entry which is preliminary data.</text>
</comment>
<dbReference type="SUPFAM" id="SSF56112">
    <property type="entry name" value="Protein kinase-like (PK-like)"/>
    <property type="match status" value="1"/>
</dbReference>
<sequence length="969" mass="110032">MGTNFSKSIEEKSVNLHEFKLLKSIGKGAYGKVRVVQHKKSGKMFAMKYINKFKCIQMDAVDYILRERDLLEEIDHPYVCNLLFSFQTQFNMFMVLDLMLGGDLRFHIERRRFDEVVVRHWIAEIACGLAYLHNIGIVHRDIKPENILMDINGHVALTDFNVATKLDPNEKCQNLAGTIGYLAPEVIIGNGYSREVDWWSLGVVMYECIYNTRPFTGETANEVCHATLHKSINYPTWKGSRISQDCIDVMSGFLERDPSKRLCSGPKKLDQLKSTEFFSIIDWDLLKLKLVRCPYVPDKNTSNFDIIHEIEEVINEDANVVESLDKKKLDANYFKQESKIRRNFLTFDYFEYQHFKGFIEQAATNPAADMNRAAPKRLGAWTSLETFVAGEKNLRVNSKGPRKTTTFSDFGNTTRHSLNGLMSGKGKKKNSVGASINSDLFLKKNYNTKGANPTLMSNYKYKTEYTKNVKSDSKNQSKPLPKHIRLDLHPIGAACEKFFSEEPSSKTYFDKPESNNLERPKIPALTVNSTKSEKTNDILSRLDEPGRNYAFVRSLSEEPRSPIFGKNNIYSENKPSQKVLSNSPIPIDWTNLANEEKQLALRYSKKIENSLLSDKEFNASSENDSESIISSIYPELSMIEMDKENVERFLEDFHNFKSVMKDFSSDKFELSGDRSKHKLVYSNYRFTTPYSPADSGVLNAEALSPNHPSEELSTNSLQASSSARPRSKSLSTSPFQPVFINETHESRPKNLLSPKEKVLGADKKYPGNLEIDHNWRFPGENTHLDAHPNPVTEMNKNHYEHVENNNSNLGFFSNLSRTKSEDLGSLEAFTIKAKILERCQASKNKHPNNSDSSRDTSFLNKKFNTSVTGDEKTSSEKEEEKAVLHRSLSDVDVSEYFQSANLSKNSFSSWSSWLSTDSDLEDSSKQKSNIYSRNSNGLVYRKNLKIFLGIDSSGNGVGSSPNLSALNIS</sequence>
<dbReference type="InterPro" id="IPR008271">
    <property type="entry name" value="Ser/Thr_kinase_AS"/>
</dbReference>
<feature type="region of interest" description="Disordered" evidence="7">
    <location>
        <begin position="697"/>
        <end position="737"/>
    </location>
</feature>
<dbReference type="GO" id="GO:0001664">
    <property type="term" value="F:G protein-coupled receptor binding"/>
    <property type="evidence" value="ECO:0007669"/>
    <property type="project" value="TreeGrafter"/>
</dbReference>
<feature type="domain" description="Protein kinase" evidence="8">
    <location>
        <begin position="19"/>
        <end position="278"/>
    </location>
</feature>
<evidence type="ECO:0000313" key="9">
    <source>
        <dbReference type="EMBL" id="PVV00484.1"/>
    </source>
</evidence>
<dbReference type="PROSITE" id="PS50011">
    <property type="entry name" value="PROTEIN_KINASE_DOM"/>
    <property type="match status" value="1"/>
</dbReference>
<dbReference type="SMART" id="SM00220">
    <property type="entry name" value="S_TKc"/>
    <property type="match status" value="1"/>
</dbReference>
<dbReference type="Pfam" id="PF00069">
    <property type="entry name" value="Pkinase"/>
    <property type="match status" value="1"/>
</dbReference>
<dbReference type="InterPro" id="IPR017441">
    <property type="entry name" value="Protein_kinase_ATP_BS"/>
</dbReference>
<accession>A0A2T9Z7B5</accession>
<name>A0A2T9Z7B5_9FUNG</name>
<feature type="region of interest" description="Disordered" evidence="7">
    <location>
        <begin position="842"/>
        <end position="881"/>
    </location>
</feature>
<feature type="compositionally biased region" description="Low complexity" evidence="7">
    <location>
        <begin position="719"/>
        <end position="733"/>
    </location>
</feature>
<dbReference type="PROSITE" id="PS00108">
    <property type="entry name" value="PROTEIN_KINASE_ST"/>
    <property type="match status" value="1"/>
</dbReference>
<dbReference type="GO" id="GO:0004703">
    <property type="term" value="F:G protein-coupled receptor kinase activity"/>
    <property type="evidence" value="ECO:0007669"/>
    <property type="project" value="TreeGrafter"/>
</dbReference>
<evidence type="ECO:0000256" key="5">
    <source>
        <dbReference type="ARBA" id="ARBA00022840"/>
    </source>
</evidence>
<dbReference type="GO" id="GO:0005524">
    <property type="term" value="F:ATP binding"/>
    <property type="evidence" value="ECO:0007669"/>
    <property type="project" value="UniProtKB-UniRule"/>
</dbReference>
<reference evidence="9 10" key="1">
    <citation type="journal article" date="2018" name="MBio">
        <title>Comparative Genomics Reveals the Core Gene Toolbox for the Fungus-Insect Symbiosis.</title>
        <authorList>
            <person name="Wang Y."/>
            <person name="Stata M."/>
            <person name="Wang W."/>
            <person name="Stajich J.E."/>
            <person name="White M.M."/>
            <person name="Moncalvo J.M."/>
        </authorList>
    </citation>
    <scope>NUCLEOTIDE SEQUENCE [LARGE SCALE GENOMIC DNA]</scope>
    <source>
        <strain evidence="9 10">SC-DP-2</strain>
    </source>
</reference>
<evidence type="ECO:0000259" key="8">
    <source>
        <dbReference type="PROSITE" id="PS50011"/>
    </source>
</evidence>
<evidence type="ECO:0000256" key="2">
    <source>
        <dbReference type="ARBA" id="ARBA00022679"/>
    </source>
</evidence>
<dbReference type="PANTHER" id="PTHR24355:SF30">
    <property type="entry name" value="SERINE_THREONINE-PROTEIN KINASE 32B ISOFORM X1"/>
    <property type="match status" value="1"/>
</dbReference>
<dbReference type="OrthoDB" id="354826at2759"/>